<protein>
    <submittedName>
        <fullName evidence="1">Uncharacterized protein</fullName>
    </submittedName>
</protein>
<dbReference type="RefSeq" id="WP_141635350.1">
    <property type="nucleotide sequence ID" value="NZ_VIGB01000003.1"/>
</dbReference>
<name>A0A540W6Z8_9ACTN</name>
<proteinExistence type="predicted"/>
<dbReference type="Proteomes" id="UP000319103">
    <property type="component" value="Unassembled WGS sequence"/>
</dbReference>
<organism evidence="1 2">
    <name type="scientific">Kitasatospora acidiphila</name>
    <dbReference type="NCBI Taxonomy" id="2567942"/>
    <lineage>
        <taxon>Bacteria</taxon>
        <taxon>Bacillati</taxon>
        <taxon>Actinomycetota</taxon>
        <taxon>Actinomycetes</taxon>
        <taxon>Kitasatosporales</taxon>
        <taxon>Streptomycetaceae</taxon>
        <taxon>Kitasatospora</taxon>
    </lineage>
</organism>
<dbReference type="EMBL" id="VIGB01000003">
    <property type="protein sequence ID" value="TQF04795.1"/>
    <property type="molecule type" value="Genomic_DNA"/>
</dbReference>
<sequence length="70" mass="7359">MSTDDVSMVAIDGRDALFFLIVRPGPSSNVLLEHGGSGLSKPQAAYILRQVADRLDAESAAETAPQPPAH</sequence>
<evidence type="ECO:0000313" key="2">
    <source>
        <dbReference type="Proteomes" id="UP000319103"/>
    </source>
</evidence>
<gene>
    <name evidence="1" type="ORF">E6W39_24415</name>
</gene>
<dbReference type="OrthoDB" id="4335553at2"/>
<dbReference type="AlphaFoldDB" id="A0A540W6Z8"/>
<accession>A0A540W6Z8</accession>
<comment type="caution">
    <text evidence="1">The sequence shown here is derived from an EMBL/GenBank/DDBJ whole genome shotgun (WGS) entry which is preliminary data.</text>
</comment>
<keyword evidence="2" id="KW-1185">Reference proteome</keyword>
<reference evidence="1 2" key="1">
    <citation type="submission" date="2019-06" db="EMBL/GenBank/DDBJ databases">
        <title>Description of Kitasatospora acidophila sp. nov. isolated from pine grove soil, and reclassification of Streptomyces novaecaesareae to Kitasatospora novaeceasareae comb. nov.</title>
        <authorList>
            <person name="Kim M.J."/>
        </authorList>
    </citation>
    <scope>NUCLEOTIDE SEQUENCE [LARGE SCALE GENOMIC DNA]</scope>
    <source>
        <strain evidence="1 2">MMS16-CNU292</strain>
    </source>
</reference>
<evidence type="ECO:0000313" key="1">
    <source>
        <dbReference type="EMBL" id="TQF04795.1"/>
    </source>
</evidence>